<dbReference type="AlphaFoldDB" id="A0A243W4Z8"/>
<dbReference type="EMBL" id="MTSE01000066">
    <property type="protein sequence ID" value="OUJ67750.1"/>
    <property type="molecule type" value="Genomic_DNA"/>
</dbReference>
<sequence>MIYDKNGSPFETGKKAVWASGDFIPSNLAWPLWRVTDSSGAETMIQSEGKASVIFLDEAKGKLFRVIKEPVLLNYHDDEYWRAVNSYIQKGHVVWLEQPRNNIIEIHIVRFSGGNDYVLDSIDPGAFLHATTKQPVEALLEWFESNVHKLS</sequence>
<reference evidence="1 2" key="1">
    <citation type="submission" date="2017-01" db="EMBL/GenBank/DDBJ databases">
        <title>A new Hymenobacter.</title>
        <authorList>
            <person name="Liang Y."/>
            <person name="Feng F."/>
        </authorList>
    </citation>
    <scope>NUCLEOTIDE SEQUENCE [LARGE SCALE GENOMIC DNA]</scope>
    <source>
        <strain evidence="1">MIMBbqt21</strain>
    </source>
</reference>
<keyword evidence="2" id="KW-1185">Reference proteome</keyword>
<evidence type="ECO:0000313" key="2">
    <source>
        <dbReference type="Proteomes" id="UP000194873"/>
    </source>
</evidence>
<comment type="caution">
    <text evidence="1">The sequence shown here is derived from an EMBL/GenBank/DDBJ whole genome shotgun (WGS) entry which is preliminary data.</text>
</comment>
<accession>A0A243W4Z8</accession>
<evidence type="ECO:0000313" key="1">
    <source>
        <dbReference type="EMBL" id="OUJ67750.1"/>
    </source>
</evidence>
<organism evidence="1 2">
    <name type="scientific">Hymenobacter crusticola</name>
    <dbReference type="NCBI Taxonomy" id="1770526"/>
    <lineage>
        <taxon>Bacteria</taxon>
        <taxon>Pseudomonadati</taxon>
        <taxon>Bacteroidota</taxon>
        <taxon>Cytophagia</taxon>
        <taxon>Cytophagales</taxon>
        <taxon>Hymenobacteraceae</taxon>
        <taxon>Hymenobacter</taxon>
    </lineage>
</organism>
<gene>
    <name evidence="1" type="ORF">BXP70_28615</name>
</gene>
<name>A0A243W4Z8_9BACT</name>
<dbReference type="Proteomes" id="UP000194873">
    <property type="component" value="Unassembled WGS sequence"/>
</dbReference>
<dbReference type="RefSeq" id="WP_086597532.1">
    <property type="nucleotide sequence ID" value="NZ_MTSE01000066.1"/>
</dbReference>
<proteinExistence type="predicted"/>
<protein>
    <submittedName>
        <fullName evidence="1">Uncharacterized protein</fullName>
    </submittedName>
</protein>